<feature type="coiled-coil region" evidence="3">
    <location>
        <begin position="396"/>
        <end position="445"/>
    </location>
</feature>
<dbReference type="Pfam" id="PF07695">
    <property type="entry name" value="7TMR-DISM_7TM"/>
    <property type="match status" value="1"/>
</dbReference>
<dbReference type="Pfam" id="PF00990">
    <property type="entry name" value="GGDEF"/>
    <property type="match status" value="1"/>
</dbReference>
<dbReference type="EC" id="2.7.7.65" evidence="1"/>
<name>A0ABW7MBQ3_9GAMM</name>
<accession>A0ABW7MBQ3</accession>
<feature type="transmembrane region" description="Helical" evidence="4">
    <location>
        <begin position="290"/>
        <end position="309"/>
    </location>
</feature>
<comment type="catalytic activity">
    <reaction evidence="2">
        <text>2 GTP = 3',3'-c-di-GMP + 2 diphosphate</text>
        <dbReference type="Rhea" id="RHEA:24898"/>
        <dbReference type="ChEBI" id="CHEBI:33019"/>
        <dbReference type="ChEBI" id="CHEBI:37565"/>
        <dbReference type="ChEBI" id="CHEBI:58805"/>
        <dbReference type="EC" id="2.7.7.65"/>
    </reaction>
</comment>
<sequence length="612" mass="67445">MTVDHHFRLFFLLLSLLLHALPTWAGARVVDAVEMAQEPLSLTAQVGVLQDPSRALTVQAVSTAEMTRQFQYGLASGASFALGFTRSAYWFRLDIGNSGDEPVQRLLVVSNPRISQVDAYVPDGQGGYAVWRTGADRPQTSKAYDNRNFVFPLQLAAHSQQAVYLRVESSIGLLVPLQLWSVEVFHAHERNDYMARSGYVGIAVAMILFNLMLFIALRDRIYLLYVCFVLGTVGCVTIKNGMAPDWLLFGLPLNSNVAYYASASLALSALMLFMRRMLQTEVTLPRGDRLLRGMILFFLASPVVFALALPQVSRYAILLFLLAAVVMIGVGVACALQRQRSAYFFLAAFGLLILGGASTTLRALGVLPTNMFTEDGLQLGSSLEMLLLAFALADRINVMRQEKLQAQAQLLQAQNQLVESLQRSERELERRVAQRTEELQVLNQRLETLSMTDALTGIANRRQFDELLALECKRAARHAAPLGLAIMDVDWFKPYNDRYGHPAGDACLRQIAQALVTALGRPTDVIARYGGEEFVLLAPMSDLDDTCAIAQRLLEAVRSLQLAHADSPFGEVTLSIGVAALLAGEQQAQALMQRADAALYRAKQSGRNRVEG</sequence>
<keyword evidence="4" id="KW-0472">Membrane</keyword>
<dbReference type="SUPFAM" id="SSF55073">
    <property type="entry name" value="Nucleotide cyclase"/>
    <property type="match status" value="1"/>
</dbReference>
<dbReference type="Pfam" id="PF07696">
    <property type="entry name" value="7TMR-DISMED2"/>
    <property type="match status" value="1"/>
</dbReference>
<feature type="transmembrane region" description="Helical" evidence="4">
    <location>
        <begin position="343"/>
        <end position="364"/>
    </location>
</feature>
<dbReference type="PANTHER" id="PTHR45138">
    <property type="entry name" value="REGULATORY COMPONENTS OF SENSORY TRANSDUCTION SYSTEM"/>
    <property type="match status" value="1"/>
</dbReference>
<comment type="caution">
    <text evidence="6">The sequence shown here is derived from an EMBL/GenBank/DDBJ whole genome shotgun (WGS) entry which is preliminary data.</text>
</comment>
<feature type="transmembrane region" description="Helical" evidence="4">
    <location>
        <begin position="315"/>
        <end position="336"/>
    </location>
</feature>
<gene>
    <name evidence="6" type="ORF">ACEVAQ_01725</name>
</gene>
<evidence type="ECO:0000256" key="1">
    <source>
        <dbReference type="ARBA" id="ARBA00012528"/>
    </source>
</evidence>
<dbReference type="PROSITE" id="PS50887">
    <property type="entry name" value="GGDEF"/>
    <property type="match status" value="1"/>
</dbReference>
<dbReference type="InterPro" id="IPR029787">
    <property type="entry name" value="Nucleotide_cyclase"/>
</dbReference>
<dbReference type="NCBIfam" id="TIGR00254">
    <property type="entry name" value="GGDEF"/>
    <property type="match status" value="1"/>
</dbReference>
<dbReference type="SMART" id="SM00267">
    <property type="entry name" value="GGDEF"/>
    <property type="match status" value="1"/>
</dbReference>
<evidence type="ECO:0000256" key="2">
    <source>
        <dbReference type="ARBA" id="ARBA00034247"/>
    </source>
</evidence>
<feature type="transmembrane region" description="Helical" evidence="4">
    <location>
        <begin position="257"/>
        <end position="278"/>
    </location>
</feature>
<protein>
    <recommendedName>
        <fullName evidence="1">diguanylate cyclase</fullName>
        <ecNumber evidence="1">2.7.7.65</ecNumber>
    </recommendedName>
</protein>
<keyword evidence="4" id="KW-0812">Transmembrane</keyword>
<keyword evidence="3" id="KW-0175">Coiled coil</keyword>
<dbReference type="RefSeq" id="WP_395272034.1">
    <property type="nucleotide sequence ID" value="NZ_JBHEGD010000001.1"/>
</dbReference>
<evidence type="ECO:0000313" key="6">
    <source>
        <dbReference type="EMBL" id="MFH6597443.1"/>
    </source>
</evidence>
<keyword evidence="6" id="KW-0548">Nucleotidyltransferase</keyword>
<dbReference type="PANTHER" id="PTHR45138:SF9">
    <property type="entry name" value="DIGUANYLATE CYCLASE DGCM-RELATED"/>
    <property type="match status" value="1"/>
</dbReference>
<dbReference type="InterPro" id="IPR050469">
    <property type="entry name" value="Diguanylate_Cyclase"/>
</dbReference>
<keyword evidence="7" id="KW-1185">Reference proteome</keyword>
<dbReference type="CDD" id="cd01949">
    <property type="entry name" value="GGDEF"/>
    <property type="match status" value="1"/>
</dbReference>
<proteinExistence type="predicted"/>
<feature type="transmembrane region" description="Helical" evidence="4">
    <location>
        <begin position="222"/>
        <end position="242"/>
    </location>
</feature>
<dbReference type="Proteomes" id="UP001609932">
    <property type="component" value="Unassembled WGS sequence"/>
</dbReference>
<reference evidence="6 7" key="1">
    <citation type="submission" date="2024-09" db="EMBL/GenBank/DDBJ databases">
        <title>Elucidation of the Bokeelamides from Bacteria Associated with Moon Snail Egg Collars.</title>
        <authorList>
            <person name="Campbell R."/>
            <person name="Piedl K."/>
            <person name="Mevers E."/>
        </authorList>
    </citation>
    <scope>NUCLEOTIDE SEQUENCE [LARGE SCALE GENOMIC DNA]</scope>
    <source>
        <strain evidence="6 7">EM133</strain>
    </source>
</reference>
<dbReference type="Gene3D" id="3.30.70.270">
    <property type="match status" value="1"/>
</dbReference>
<evidence type="ECO:0000313" key="7">
    <source>
        <dbReference type="Proteomes" id="UP001609932"/>
    </source>
</evidence>
<evidence type="ECO:0000256" key="4">
    <source>
        <dbReference type="SAM" id="Phobius"/>
    </source>
</evidence>
<evidence type="ECO:0000259" key="5">
    <source>
        <dbReference type="PROSITE" id="PS50887"/>
    </source>
</evidence>
<dbReference type="InterPro" id="IPR000160">
    <property type="entry name" value="GGDEF_dom"/>
</dbReference>
<keyword evidence="4" id="KW-1133">Transmembrane helix</keyword>
<dbReference type="Gene3D" id="2.60.40.2380">
    <property type="match status" value="1"/>
</dbReference>
<evidence type="ECO:0000256" key="3">
    <source>
        <dbReference type="SAM" id="Coils"/>
    </source>
</evidence>
<dbReference type="EMBL" id="JBHEGD010000001">
    <property type="protein sequence ID" value="MFH6597443.1"/>
    <property type="molecule type" value="Genomic_DNA"/>
</dbReference>
<dbReference type="InterPro" id="IPR043128">
    <property type="entry name" value="Rev_trsase/Diguanyl_cyclase"/>
</dbReference>
<keyword evidence="6" id="KW-0808">Transferase</keyword>
<dbReference type="InterPro" id="IPR011623">
    <property type="entry name" value="7TMR_DISM_rcpt_extracell_dom1"/>
</dbReference>
<dbReference type="GO" id="GO:0052621">
    <property type="term" value="F:diguanylate cyclase activity"/>
    <property type="evidence" value="ECO:0007669"/>
    <property type="project" value="UniProtKB-EC"/>
</dbReference>
<feature type="domain" description="GGDEF" evidence="5">
    <location>
        <begin position="480"/>
        <end position="612"/>
    </location>
</feature>
<dbReference type="InterPro" id="IPR011622">
    <property type="entry name" value="7TMR_DISM_rcpt_extracell_dom2"/>
</dbReference>
<organism evidence="6 7">
    <name type="scientific">Ectopseudomonas khazarica</name>
    <dbReference type="NCBI Taxonomy" id="2502979"/>
    <lineage>
        <taxon>Bacteria</taxon>
        <taxon>Pseudomonadati</taxon>
        <taxon>Pseudomonadota</taxon>
        <taxon>Gammaproteobacteria</taxon>
        <taxon>Pseudomonadales</taxon>
        <taxon>Pseudomonadaceae</taxon>
        <taxon>Ectopseudomonas</taxon>
    </lineage>
</organism>
<feature type="transmembrane region" description="Helical" evidence="4">
    <location>
        <begin position="198"/>
        <end position="217"/>
    </location>
</feature>